<dbReference type="PROSITE" id="PS50294">
    <property type="entry name" value="WD_REPEATS_REGION"/>
    <property type="match status" value="4"/>
</dbReference>
<dbReference type="GO" id="GO:0000480">
    <property type="term" value="P:endonucleolytic cleavage in 5'-ETS of tricistronic rRNA transcript (SSU-rRNA, 5.8S rRNA, LSU-rRNA)"/>
    <property type="evidence" value="ECO:0007669"/>
    <property type="project" value="TreeGrafter"/>
</dbReference>
<dbReference type="PANTHER" id="PTHR19854">
    <property type="entry name" value="TRANSDUCIN BETA-LIKE 3"/>
    <property type="match status" value="1"/>
</dbReference>
<feature type="repeat" description="WD" evidence="5">
    <location>
        <begin position="555"/>
        <end position="596"/>
    </location>
</feature>
<feature type="repeat" description="WD" evidence="5">
    <location>
        <begin position="374"/>
        <end position="408"/>
    </location>
</feature>
<dbReference type="SMART" id="SM00320">
    <property type="entry name" value="WD40"/>
    <property type="match status" value="12"/>
</dbReference>
<dbReference type="InterPro" id="IPR020472">
    <property type="entry name" value="WD40_PAC1"/>
</dbReference>
<sequence>MSLSINEKSYAVESRYSNFYSGGDVAWSRDGNWIFCLNGSEITKVDLETGLLNRSYGLNFNESGEKVVSGKDEEDDDAIYCFDVSFNQEFMVTVHQSSLLRLWHLPTGKIEKLWKSQHKGPVVKVTFSSDAKLVCTSGADSTLKTWDYENSRCVCALKDFTGPSLLIKFHPCSGRTEIFAAGADNVIYKWDYVKKTMEAKMKGHLSQVTDIDFSDSSSDCENLISVGRDKVVIVWNLANGKQVKVIPLYEEIVGAFYIDAQNAVVAGLKGNIKEINCTTGKISSLLECQEEEYEIKTLLHNRSTQQLAVVTNDQNILIFGIKPALKAVKQLIGFNDEILDICFVGESEQFLAVATNSKHIKLYDIENHMNCSIIMGHKDTVMTLSSPGSSNLLLSAGKDFSIFLWTLDKVSGSLKCLTKNLSSHTATIGCISFGFNCSTLFASVCQSGSMKIWSLNLKPKQQSHQFSVKCAVVAHDKEVNSVTFSPNNKVIATASQDKTAKLWSADNHSIIGTLRGHTRGVWSVRFSPTDQIILTTSSDCSLRLWSLTNLSCLKRLEQTSTVLRAEFIDHGKYILSSGSDGLLKLWNIKTNACIQTLDEHEDRVWSLAVSARTQKYFFSAAADSKIIKWKDVTEEYKNSEIDKRQAEVLQEQSLQTLLHENKNLKKAFNLALKLGKPRVTYNILNQFIQKRDHETVANLILQLSDDRKNILLDHVKVWSCNARYSQVSNVVLQQLLNEMIVEPSLQRSLNAKNLVEVVTPYVQRHFKRVTELSKELHFLDFIVQNI</sequence>
<proteinExistence type="predicted"/>
<evidence type="ECO:0000256" key="2">
    <source>
        <dbReference type="ARBA" id="ARBA00022574"/>
    </source>
</evidence>
<dbReference type="PROSITE" id="PS00678">
    <property type="entry name" value="WD_REPEATS_1"/>
    <property type="match status" value="2"/>
</dbReference>
<keyword evidence="2 5" id="KW-0853">WD repeat</keyword>
<keyword evidence="4" id="KW-0539">Nucleus</keyword>
<keyword evidence="8" id="KW-1185">Reference proteome</keyword>
<dbReference type="VEuPathDB" id="VectorBase:SCAU002376"/>
<comment type="subcellular location">
    <subcellularLocation>
        <location evidence="1">Nucleus</location>
        <location evidence="1">Nucleolus</location>
    </subcellularLocation>
</comment>
<evidence type="ECO:0000256" key="1">
    <source>
        <dbReference type="ARBA" id="ARBA00004604"/>
    </source>
</evidence>
<dbReference type="PROSITE" id="PS50082">
    <property type="entry name" value="WD_REPEATS_2"/>
    <property type="match status" value="6"/>
</dbReference>
<dbReference type="InterPro" id="IPR019775">
    <property type="entry name" value="WD40_repeat_CS"/>
</dbReference>
<dbReference type="GO" id="GO:0030686">
    <property type="term" value="C:90S preribosome"/>
    <property type="evidence" value="ECO:0007669"/>
    <property type="project" value="TreeGrafter"/>
</dbReference>
<dbReference type="SUPFAM" id="SSF50978">
    <property type="entry name" value="WD40 repeat-like"/>
    <property type="match status" value="2"/>
</dbReference>
<organism evidence="7 8">
    <name type="scientific">Stomoxys calcitrans</name>
    <name type="common">Stable fly</name>
    <name type="synonym">Conops calcitrans</name>
    <dbReference type="NCBI Taxonomy" id="35570"/>
    <lineage>
        <taxon>Eukaryota</taxon>
        <taxon>Metazoa</taxon>
        <taxon>Ecdysozoa</taxon>
        <taxon>Arthropoda</taxon>
        <taxon>Hexapoda</taxon>
        <taxon>Insecta</taxon>
        <taxon>Pterygota</taxon>
        <taxon>Neoptera</taxon>
        <taxon>Endopterygota</taxon>
        <taxon>Diptera</taxon>
        <taxon>Brachycera</taxon>
        <taxon>Muscomorpha</taxon>
        <taxon>Muscoidea</taxon>
        <taxon>Muscidae</taxon>
        <taxon>Stomoxys</taxon>
    </lineage>
</organism>
<evidence type="ECO:0000313" key="7">
    <source>
        <dbReference type="EnsemblMetazoa" id="SCAU002376-PA"/>
    </source>
</evidence>
<dbReference type="InterPro" id="IPR013934">
    <property type="entry name" value="Utp13_C"/>
</dbReference>
<dbReference type="Gene3D" id="2.130.10.10">
    <property type="entry name" value="YVTN repeat-like/Quinoprotein amine dehydrogenase"/>
    <property type="match status" value="5"/>
</dbReference>
<evidence type="ECO:0000259" key="6">
    <source>
        <dbReference type="Pfam" id="PF08625"/>
    </source>
</evidence>
<dbReference type="OrthoDB" id="5414888at2759"/>
<dbReference type="GO" id="GO:0032040">
    <property type="term" value="C:small-subunit processome"/>
    <property type="evidence" value="ECO:0007669"/>
    <property type="project" value="InterPro"/>
</dbReference>
<feature type="repeat" description="WD" evidence="5">
    <location>
        <begin position="201"/>
        <end position="245"/>
    </location>
</feature>
<dbReference type="PANTHER" id="PTHR19854:SF15">
    <property type="entry name" value="TRANSDUCIN BETA-LIKE PROTEIN 3"/>
    <property type="match status" value="1"/>
</dbReference>
<reference evidence="7" key="1">
    <citation type="submission" date="2020-05" db="UniProtKB">
        <authorList>
            <consortium name="EnsemblMetazoa"/>
        </authorList>
    </citation>
    <scope>IDENTIFICATION</scope>
    <source>
        <strain evidence="7">USDA</strain>
    </source>
</reference>
<dbReference type="Proteomes" id="UP000095300">
    <property type="component" value="Unassembled WGS sequence"/>
</dbReference>
<protein>
    <recommendedName>
        <fullName evidence="6">U3 small nucleolar RNA-associated protein 13 C-terminal domain-containing protein</fullName>
    </recommendedName>
</protein>
<dbReference type="GO" id="GO:0000472">
    <property type="term" value="P:endonucleolytic cleavage to generate mature 5'-end of SSU-rRNA from (SSU-rRNA, 5.8S rRNA, LSU-rRNA)"/>
    <property type="evidence" value="ECO:0007669"/>
    <property type="project" value="TreeGrafter"/>
</dbReference>
<evidence type="ECO:0000256" key="4">
    <source>
        <dbReference type="ARBA" id="ARBA00023242"/>
    </source>
</evidence>
<dbReference type="PRINTS" id="PR00320">
    <property type="entry name" value="GPROTEINBRPT"/>
</dbReference>
<dbReference type="AlphaFoldDB" id="A0A1I8NVF8"/>
<evidence type="ECO:0000256" key="3">
    <source>
        <dbReference type="ARBA" id="ARBA00022737"/>
    </source>
</evidence>
<evidence type="ECO:0000256" key="5">
    <source>
        <dbReference type="PROSITE-ProRule" id="PRU00221"/>
    </source>
</evidence>
<name>A0A1I8NVF8_STOCA</name>
<keyword evidence="3" id="KW-0677">Repeat</keyword>
<dbReference type="GO" id="GO:0034511">
    <property type="term" value="F:U3 snoRNA binding"/>
    <property type="evidence" value="ECO:0007669"/>
    <property type="project" value="TreeGrafter"/>
</dbReference>
<evidence type="ECO:0000313" key="8">
    <source>
        <dbReference type="Proteomes" id="UP000095300"/>
    </source>
</evidence>
<dbReference type="STRING" id="35570.A0A1I8NVF8"/>
<feature type="repeat" description="WD" evidence="5">
    <location>
        <begin position="514"/>
        <end position="555"/>
    </location>
</feature>
<dbReference type="InterPro" id="IPR001680">
    <property type="entry name" value="WD40_rpt"/>
</dbReference>
<feature type="repeat" description="WD" evidence="5">
    <location>
        <begin position="472"/>
        <end position="513"/>
    </location>
</feature>
<dbReference type="EnsemblMetazoa" id="SCAU002376-RA">
    <property type="protein sequence ID" value="SCAU002376-PA"/>
    <property type="gene ID" value="SCAU002376"/>
</dbReference>
<feature type="repeat" description="WD" evidence="5">
    <location>
        <begin position="115"/>
        <end position="156"/>
    </location>
</feature>
<dbReference type="Pfam" id="PF08625">
    <property type="entry name" value="Utp13"/>
    <property type="match status" value="1"/>
</dbReference>
<feature type="domain" description="U3 small nucleolar RNA-associated protein 13 C-terminal" evidence="6">
    <location>
        <begin position="651"/>
        <end position="785"/>
    </location>
</feature>
<gene>
    <name evidence="7" type="primary">106083301</name>
</gene>
<dbReference type="Pfam" id="PF00400">
    <property type="entry name" value="WD40"/>
    <property type="match status" value="8"/>
</dbReference>
<dbReference type="InterPro" id="IPR036322">
    <property type="entry name" value="WD40_repeat_dom_sf"/>
</dbReference>
<accession>A0A1I8NVF8</accession>
<dbReference type="InterPro" id="IPR015943">
    <property type="entry name" value="WD40/YVTN_repeat-like_dom_sf"/>
</dbReference>
<dbReference type="CDD" id="cd00200">
    <property type="entry name" value="WD40"/>
    <property type="match status" value="1"/>
</dbReference>